<dbReference type="InterPro" id="IPR011066">
    <property type="entry name" value="MscS_channel_C_sf"/>
</dbReference>
<dbReference type="PANTHER" id="PTHR30460">
    <property type="entry name" value="MODERATE CONDUCTANCE MECHANOSENSITIVE CHANNEL YBIO"/>
    <property type="match status" value="1"/>
</dbReference>
<dbReference type="GO" id="GO:0008381">
    <property type="term" value="F:mechanosensitive monoatomic ion channel activity"/>
    <property type="evidence" value="ECO:0007669"/>
    <property type="project" value="InterPro"/>
</dbReference>
<dbReference type="Pfam" id="PF21082">
    <property type="entry name" value="MS_channel_3rd"/>
    <property type="match status" value="1"/>
</dbReference>
<dbReference type="SUPFAM" id="SSF50182">
    <property type="entry name" value="Sm-like ribonucleoproteins"/>
    <property type="match status" value="1"/>
</dbReference>
<dbReference type="Pfam" id="PF21088">
    <property type="entry name" value="MS_channel_1st"/>
    <property type="match status" value="1"/>
</dbReference>
<comment type="similarity">
    <text evidence="2">Belongs to the MscS (TC 1.A.23) family.</text>
</comment>
<evidence type="ECO:0000259" key="10">
    <source>
        <dbReference type="Pfam" id="PF21082"/>
    </source>
</evidence>
<dbReference type="InterPro" id="IPR023408">
    <property type="entry name" value="MscS_beta-dom_sf"/>
</dbReference>
<dbReference type="Gene3D" id="1.10.287.1260">
    <property type="match status" value="1"/>
</dbReference>
<feature type="transmembrane region" description="Helical" evidence="8">
    <location>
        <begin position="336"/>
        <end position="355"/>
    </location>
</feature>
<evidence type="ECO:0000256" key="3">
    <source>
        <dbReference type="ARBA" id="ARBA00022475"/>
    </source>
</evidence>
<dbReference type="Proteomes" id="UP000223606">
    <property type="component" value="Chromosome 1"/>
</dbReference>
<evidence type="ECO:0000259" key="11">
    <source>
        <dbReference type="Pfam" id="PF21088"/>
    </source>
</evidence>
<keyword evidence="3" id="KW-1003">Cell membrane</keyword>
<feature type="region of interest" description="Disordered" evidence="7">
    <location>
        <begin position="767"/>
        <end position="820"/>
    </location>
</feature>
<feature type="domain" description="Mechanosensitive ion channel transmembrane helices 2/3" evidence="11">
    <location>
        <begin position="556"/>
        <end position="596"/>
    </location>
</feature>
<accession>A0A2C9D8U9</accession>
<dbReference type="Gene3D" id="2.30.30.60">
    <property type="match status" value="1"/>
</dbReference>
<dbReference type="InterPro" id="IPR049142">
    <property type="entry name" value="MS_channel_1st"/>
</dbReference>
<gene>
    <name evidence="13" type="primary">ykuT</name>
    <name evidence="13" type="ORF">HDIA_3037</name>
</gene>
<feature type="transmembrane region" description="Helical" evidence="8">
    <location>
        <begin position="460"/>
        <end position="489"/>
    </location>
</feature>
<dbReference type="SUPFAM" id="SSF82861">
    <property type="entry name" value="Mechanosensitive channel protein MscS (YggB), transmembrane region"/>
    <property type="match status" value="1"/>
</dbReference>
<feature type="region of interest" description="Disordered" evidence="7">
    <location>
        <begin position="106"/>
        <end position="133"/>
    </location>
</feature>
<comment type="subcellular location">
    <subcellularLocation>
        <location evidence="1">Cell membrane</location>
        <topology evidence="1">Multi-pass membrane protein</topology>
    </subcellularLocation>
</comment>
<feature type="domain" description="Moderate conductance mechanosensitive channel YbiO-like transmembrane helix 1" evidence="12">
    <location>
        <begin position="417"/>
        <end position="494"/>
    </location>
</feature>
<dbReference type="Pfam" id="PF00924">
    <property type="entry name" value="MS_channel_2nd"/>
    <property type="match status" value="1"/>
</dbReference>
<dbReference type="PANTHER" id="PTHR30460:SF0">
    <property type="entry name" value="MODERATE CONDUCTANCE MECHANOSENSITIVE CHANNEL YBIO"/>
    <property type="match status" value="1"/>
</dbReference>
<evidence type="ECO:0000256" key="2">
    <source>
        <dbReference type="ARBA" id="ARBA00008017"/>
    </source>
</evidence>
<feature type="compositionally biased region" description="Low complexity" evidence="7">
    <location>
        <begin position="106"/>
        <end position="116"/>
    </location>
</feature>
<feature type="transmembrane region" description="Helical" evidence="8">
    <location>
        <begin position="308"/>
        <end position="330"/>
    </location>
</feature>
<reference evidence="14" key="1">
    <citation type="submission" date="2017-09" db="EMBL/GenBank/DDBJ databases">
        <title>Genome sequence of Nannocystis excedens DSM 71.</title>
        <authorList>
            <person name="Blom J."/>
        </authorList>
    </citation>
    <scope>NUCLEOTIDE SEQUENCE [LARGE SCALE GENOMIC DNA]</scope>
    <source>
        <strain evidence="14">type strain: E19</strain>
    </source>
</reference>
<dbReference type="Pfam" id="PF25392">
    <property type="entry name" value="MS_channel_TM1"/>
    <property type="match status" value="1"/>
</dbReference>
<evidence type="ECO:0000259" key="12">
    <source>
        <dbReference type="Pfam" id="PF25392"/>
    </source>
</evidence>
<feature type="transmembrane region" description="Helical" evidence="8">
    <location>
        <begin position="509"/>
        <end position="530"/>
    </location>
</feature>
<dbReference type="InterPro" id="IPR011014">
    <property type="entry name" value="MscS_channel_TM-2"/>
</dbReference>
<dbReference type="InterPro" id="IPR045276">
    <property type="entry name" value="YbiO_bact"/>
</dbReference>
<evidence type="ECO:0000256" key="7">
    <source>
        <dbReference type="SAM" id="MobiDB-lite"/>
    </source>
</evidence>
<sequence length="820" mass="89907">MVFLAILSSMMRVETVRAGCRRPSWIFLLVLTVLAMAGVEPASAETVRFAQFLPSAVTPSSEPADAAEGSAEADVKAAQDALIKVLKDDKARALFLEELQKTAPAATETAAPVTGASQPAETPKDGAAVGSANHQLTEKVSEYTREFGSDIIEILVRTWTSLLNLRTIFDGSVSIDWASLSDRLTNVAQLIVVTVVAVLGLRLAARPGLRGLDRLAGRSKSWRKVLPIVLGAVLQWLPMAIATVIGVAFAFWRTTTSQLDNYQTLFLSAFVMAQMFRIGLNVLLRPKYDNLRLLPFSRELAVFWTPRLGLLISLVAYGLLFVGPLVSYTISFRLGIGVRAAVVVIAVIFAFVLVLRNRTNVARELVAASGRVHSKSLANVLVRLSKVWHWLIIAYVLLAFAIWSARPTDALNFLMNATLLTILAITVGGMLNHLLSDVIKKGVRMPESVRTPLPLLERRVNVFVPAIVGFVRLLLYVVVLAVTLHFWHVIDLLTFVNADNFDQSLFRRILSAFFILVTMLAVWLAVTSWIEFRLNPNQVRAVTPRVRTILALLRNAVTVLILIIALMLSLSELGVDIAPLIASAGVVGLAIGFGSQKLVQDIITGMFIQLENAMNEGDVVTVGGISGVVEHLTIRSVGLRDLDGVYHVVPFSSVDSVSNFMRGFSYHVCEMGVAYRENIAEVKKLMFHAFDRLMQTDHGASILDPLDMHGVTSFGDNAVMVRARIRTTAGQQWAVGRAYNEILKEVFDEYGIEIPFPQRTIWFGEPKSGEAPPLHFSGSVKSREDSQRPPVPETEAKGPPPVVGRPPSETLDVPESPDDR</sequence>
<proteinExistence type="inferred from homology"/>
<evidence type="ECO:0000256" key="5">
    <source>
        <dbReference type="ARBA" id="ARBA00022989"/>
    </source>
</evidence>
<evidence type="ECO:0000256" key="6">
    <source>
        <dbReference type="ARBA" id="ARBA00023136"/>
    </source>
</evidence>
<organism evidence="13 14">
    <name type="scientific">Hartmannibacter diazotrophicus</name>
    <dbReference type="NCBI Taxonomy" id="1482074"/>
    <lineage>
        <taxon>Bacteria</taxon>
        <taxon>Pseudomonadati</taxon>
        <taxon>Pseudomonadota</taxon>
        <taxon>Alphaproteobacteria</taxon>
        <taxon>Hyphomicrobiales</taxon>
        <taxon>Pleomorphomonadaceae</taxon>
        <taxon>Hartmannibacter</taxon>
    </lineage>
</organism>
<dbReference type="EMBL" id="LT960614">
    <property type="protein sequence ID" value="SON56578.1"/>
    <property type="molecule type" value="Genomic_DNA"/>
</dbReference>
<evidence type="ECO:0000313" key="13">
    <source>
        <dbReference type="EMBL" id="SON56578.1"/>
    </source>
</evidence>
<feature type="transmembrane region" description="Helical" evidence="8">
    <location>
        <begin position="551"/>
        <end position="571"/>
    </location>
</feature>
<evidence type="ECO:0000256" key="4">
    <source>
        <dbReference type="ARBA" id="ARBA00022692"/>
    </source>
</evidence>
<feature type="transmembrane region" description="Helical" evidence="8">
    <location>
        <begin position="577"/>
        <end position="594"/>
    </location>
</feature>
<dbReference type="SUPFAM" id="SSF82689">
    <property type="entry name" value="Mechanosensitive channel protein MscS (YggB), C-terminal domain"/>
    <property type="match status" value="1"/>
</dbReference>
<keyword evidence="5 8" id="KW-1133">Transmembrane helix</keyword>
<feature type="transmembrane region" description="Helical" evidence="8">
    <location>
        <begin position="225"/>
        <end position="252"/>
    </location>
</feature>
<keyword evidence="4 8" id="KW-0812">Transmembrane</keyword>
<dbReference type="InterPro" id="IPR049278">
    <property type="entry name" value="MS_channel_C"/>
</dbReference>
<dbReference type="KEGG" id="hdi:HDIA_3037"/>
<feature type="domain" description="Mechanosensitive ion channel MscS C-terminal" evidence="10">
    <location>
        <begin position="668"/>
        <end position="754"/>
    </location>
</feature>
<dbReference type="InterPro" id="IPR010920">
    <property type="entry name" value="LSM_dom_sf"/>
</dbReference>
<dbReference type="AlphaFoldDB" id="A0A2C9D8U9"/>
<feature type="transmembrane region" description="Helical" evidence="8">
    <location>
        <begin position="264"/>
        <end position="284"/>
    </location>
</feature>
<dbReference type="Gene3D" id="3.30.70.100">
    <property type="match status" value="1"/>
</dbReference>
<evidence type="ECO:0000313" key="14">
    <source>
        <dbReference type="Proteomes" id="UP000223606"/>
    </source>
</evidence>
<evidence type="ECO:0000256" key="8">
    <source>
        <dbReference type="SAM" id="Phobius"/>
    </source>
</evidence>
<dbReference type="GO" id="GO:0005886">
    <property type="term" value="C:plasma membrane"/>
    <property type="evidence" value="ECO:0007669"/>
    <property type="project" value="UniProtKB-SubCell"/>
</dbReference>
<keyword evidence="6 8" id="KW-0472">Membrane</keyword>
<feature type="domain" description="Mechanosensitive ion channel MscS" evidence="9">
    <location>
        <begin position="598"/>
        <end position="660"/>
    </location>
</feature>
<keyword evidence="14" id="KW-1185">Reference proteome</keyword>
<dbReference type="InterPro" id="IPR006685">
    <property type="entry name" value="MscS_channel_2nd"/>
</dbReference>
<evidence type="ECO:0000259" key="9">
    <source>
        <dbReference type="Pfam" id="PF00924"/>
    </source>
</evidence>
<name>A0A2C9D8U9_9HYPH</name>
<feature type="transmembrane region" description="Helical" evidence="8">
    <location>
        <begin position="417"/>
        <end position="439"/>
    </location>
</feature>
<feature type="transmembrane region" description="Helical" evidence="8">
    <location>
        <begin position="387"/>
        <end position="405"/>
    </location>
</feature>
<protein>
    <submittedName>
        <fullName evidence="13">Putative MscS family protein YkuT</fullName>
    </submittedName>
</protein>
<evidence type="ECO:0000256" key="1">
    <source>
        <dbReference type="ARBA" id="ARBA00004651"/>
    </source>
</evidence>
<feature type="transmembrane region" description="Helical" evidence="8">
    <location>
        <begin position="187"/>
        <end position="205"/>
    </location>
</feature>
<dbReference type="InterPro" id="IPR057485">
    <property type="entry name" value="YbiO-like_TM1"/>
</dbReference>